<comment type="similarity">
    <text evidence="2 8">Belongs to the 4-toluene sulfonate uptake permease (TSUP) (TC 2.A.102) family.</text>
</comment>
<keyword evidence="6 8" id="KW-1133">Transmembrane helix</keyword>
<evidence type="ECO:0000256" key="7">
    <source>
        <dbReference type="ARBA" id="ARBA00023136"/>
    </source>
</evidence>
<gene>
    <name evidence="9" type="ORF">SAMN04488095_2093</name>
</gene>
<evidence type="ECO:0000256" key="2">
    <source>
        <dbReference type="ARBA" id="ARBA00009142"/>
    </source>
</evidence>
<evidence type="ECO:0000256" key="1">
    <source>
        <dbReference type="ARBA" id="ARBA00004651"/>
    </source>
</evidence>
<feature type="transmembrane region" description="Helical" evidence="8">
    <location>
        <begin position="100"/>
        <end position="120"/>
    </location>
</feature>
<evidence type="ECO:0000256" key="4">
    <source>
        <dbReference type="ARBA" id="ARBA00022475"/>
    </source>
</evidence>
<dbReference type="RefSeq" id="WP_092779939.1">
    <property type="nucleotide sequence ID" value="NZ_FORA01000002.1"/>
</dbReference>
<reference evidence="9 10" key="1">
    <citation type="submission" date="2016-10" db="EMBL/GenBank/DDBJ databases">
        <authorList>
            <person name="de Groot N.N."/>
        </authorList>
    </citation>
    <scope>NUCLEOTIDE SEQUENCE [LARGE SCALE GENOMIC DNA]</scope>
    <source>
        <strain evidence="9 10">DSM 19073</strain>
    </source>
</reference>
<feature type="transmembrane region" description="Helical" evidence="8">
    <location>
        <begin position="224"/>
        <end position="243"/>
    </location>
</feature>
<evidence type="ECO:0000256" key="8">
    <source>
        <dbReference type="RuleBase" id="RU363041"/>
    </source>
</evidence>
<dbReference type="OrthoDB" id="9795324at2"/>
<keyword evidence="3" id="KW-0813">Transport</keyword>
<sequence length="244" mass="25569">MPDLPAGDLIWVACVAIVAGLVRGFSGFGTALIYVPLASLSLPPIWVLVTLTLMDLVGPLPNVPRALRDGRPREVGLLAGAAALALVPALFVLGHLGDAGFRWMVSGLCLVTVILMASGWRWSGRMTSPRVAAIGGMAGFLGGVAGLPGPPVILAYMAAPLPAAVVRANIMLFLVLWDVIFGAALWASGRLTAEPVWLGIALIVPYLLANMVGAKLFRPDRERMYRIAAYSLIAAAAVAAVPLW</sequence>
<feature type="transmembrane region" description="Helical" evidence="8">
    <location>
        <begin position="195"/>
        <end position="212"/>
    </location>
</feature>
<organism evidence="9 10">
    <name type="scientific">Jannaschia pohangensis</name>
    <dbReference type="NCBI Taxonomy" id="390807"/>
    <lineage>
        <taxon>Bacteria</taxon>
        <taxon>Pseudomonadati</taxon>
        <taxon>Pseudomonadota</taxon>
        <taxon>Alphaproteobacteria</taxon>
        <taxon>Rhodobacterales</taxon>
        <taxon>Roseobacteraceae</taxon>
        <taxon>Jannaschia</taxon>
    </lineage>
</organism>
<feature type="transmembrane region" description="Helical" evidence="8">
    <location>
        <begin position="132"/>
        <end position="158"/>
    </location>
</feature>
<dbReference type="PANTHER" id="PTHR30269:SF37">
    <property type="entry name" value="MEMBRANE TRANSPORTER PROTEIN"/>
    <property type="match status" value="1"/>
</dbReference>
<dbReference type="STRING" id="390807.SAMN04488095_2093"/>
<evidence type="ECO:0000313" key="9">
    <source>
        <dbReference type="EMBL" id="SFJ05999.1"/>
    </source>
</evidence>
<dbReference type="InterPro" id="IPR052017">
    <property type="entry name" value="TSUP"/>
</dbReference>
<keyword evidence="7 8" id="KW-0472">Membrane</keyword>
<dbReference type="InterPro" id="IPR002781">
    <property type="entry name" value="TM_pro_TauE-like"/>
</dbReference>
<dbReference type="Pfam" id="PF01925">
    <property type="entry name" value="TauE"/>
    <property type="match status" value="1"/>
</dbReference>
<keyword evidence="5 8" id="KW-0812">Transmembrane</keyword>
<evidence type="ECO:0000256" key="6">
    <source>
        <dbReference type="ARBA" id="ARBA00022989"/>
    </source>
</evidence>
<feature type="transmembrane region" description="Helical" evidence="8">
    <location>
        <begin position="74"/>
        <end position="93"/>
    </location>
</feature>
<keyword evidence="10" id="KW-1185">Reference proteome</keyword>
<evidence type="ECO:0000256" key="5">
    <source>
        <dbReference type="ARBA" id="ARBA00022692"/>
    </source>
</evidence>
<evidence type="ECO:0000256" key="3">
    <source>
        <dbReference type="ARBA" id="ARBA00022448"/>
    </source>
</evidence>
<accession>A0A1I3N9Z7</accession>
<dbReference type="Proteomes" id="UP000199110">
    <property type="component" value="Unassembled WGS sequence"/>
</dbReference>
<dbReference type="AlphaFoldDB" id="A0A1I3N9Z7"/>
<dbReference type="GO" id="GO:0005886">
    <property type="term" value="C:plasma membrane"/>
    <property type="evidence" value="ECO:0007669"/>
    <property type="project" value="UniProtKB-SubCell"/>
</dbReference>
<keyword evidence="4 8" id="KW-1003">Cell membrane</keyword>
<dbReference type="EMBL" id="FORA01000002">
    <property type="protein sequence ID" value="SFJ05999.1"/>
    <property type="molecule type" value="Genomic_DNA"/>
</dbReference>
<feature type="transmembrane region" description="Helical" evidence="8">
    <location>
        <begin position="6"/>
        <end position="25"/>
    </location>
</feature>
<name>A0A1I3N9Z7_9RHOB</name>
<dbReference type="PANTHER" id="PTHR30269">
    <property type="entry name" value="TRANSMEMBRANE PROTEIN YFCA"/>
    <property type="match status" value="1"/>
</dbReference>
<evidence type="ECO:0000313" key="10">
    <source>
        <dbReference type="Proteomes" id="UP000199110"/>
    </source>
</evidence>
<comment type="subcellular location">
    <subcellularLocation>
        <location evidence="1 8">Cell membrane</location>
        <topology evidence="1 8">Multi-pass membrane protein</topology>
    </subcellularLocation>
</comment>
<feature type="transmembrane region" description="Helical" evidence="8">
    <location>
        <begin position="32"/>
        <end position="54"/>
    </location>
</feature>
<feature type="transmembrane region" description="Helical" evidence="8">
    <location>
        <begin position="170"/>
        <end position="189"/>
    </location>
</feature>
<proteinExistence type="inferred from homology"/>
<protein>
    <recommendedName>
        <fullName evidence="8">Probable membrane transporter protein</fullName>
    </recommendedName>
</protein>